<evidence type="ECO:0000313" key="3">
    <source>
        <dbReference type="EMBL" id="GAI71021.1"/>
    </source>
</evidence>
<evidence type="ECO:0000313" key="2">
    <source>
        <dbReference type="EMBL" id="GAG55835.1"/>
    </source>
</evidence>
<keyword evidence="1" id="KW-1133">Transmembrane helix</keyword>
<gene>
    <name evidence="2" type="ORF">S01H4_16619</name>
    <name evidence="3" type="ORF">S12H4_09403</name>
</gene>
<dbReference type="EMBL" id="BARW01003807">
    <property type="protein sequence ID" value="GAI71021.1"/>
    <property type="molecule type" value="Genomic_DNA"/>
</dbReference>
<proteinExistence type="predicted"/>
<reference evidence="2" key="1">
    <citation type="journal article" date="2014" name="Front. Microbiol.">
        <title>High frequency of phylogenetically diverse reductive dehalogenase-homologous genes in deep subseafloor sedimentary metagenomes.</title>
        <authorList>
            <person name="Kawai M."/>
            <person name="Futagami T."/>
            <person name="Toyoda A."/>
            <person name="Takaki Y."/>
            <person name="Nishi S."/>
            <person name="Hori S."/>
            <person name="Arai W."/>
            <person name="Tsubouchi T."/>
            <person name="Morono Y."/>
            <person name="Uchiyama I."/>
            <person name="Ito T."/>
            <person name="Fujiyama A."/>
            <person name="Inagaki F."/>
            <person name="Takami H."/>
        </authorList>
    </citation>
    <scope>NUCLEOTIDE SEQUENCE</scope>
    <source>
        <strain evidence="2">Expedition CK06-06</strain>
    </source>
</reference>
<comment type="caution">
    <text evidence="2">The sequence shown here is derived from an EMBL/GenBank/DDBJ whole genome shotgun (WGS) entry which is preliminary data.</text>
</comment>
<feature type="transmembrane region" description="Helical" evidence="1">
    <location>
        <begin position="74"/>
        <end position="95"/>
    </location>
</feature>
<sequence>MPEESIAAYINNIIAFTLFIAVITFIFAILFLLSRTLIHKTGRRNNIELKKEIFPTSSSDIYSYKKEPYQLKNIFILGTVFIIIIIFTFLIFAVLNYSREPAPGLNLYLIIGIVFYLILVVIYLVKSKIIS</sequence>
<protein>
    <submittedName>
        <fullName evidence="2">Uncharacterized protein</fullName>
    </submittedName>
</protein>
<keyword evidence="1" id="KW-0472">Membrane</keyword>
<name>X0YIQ9_9ZZZZ</name>
<feature type="transmembrane region" description="Helical" evidence="1">
    <location>
        <begin position="6"/>
        <end position="33"/>
    </location>
</feature>
<keyword evidence="1" id="KW-0812">Transmembrane</keyword>
<accession>X0YIQ9</accession>
<evidence type="ECO:0000256" key="1">
    <source>
        <dbReference type="SAM" id="Phobius"/>
    </source>
</evidence>
<feature type="transmembrane region" description="Helical" evidence="1">
    <location>
        <begin position="107"/>
        <end position="125"/>
    </location>
</feature>
<organism evidence="2">
    <name type="scientific">marine sediment metagenome</name>
    <dbReference type="NCBI Taxonomy" id="412755"/>
    <lineage>
        <taxon>unclassified sequences</taxon>
        <taxon>metagenomes</taxon>
        <taxon>ecological metagenomes</taxon>
    </lineage>
</organism>
<dbReference type="AlphaFoldDB" id="X0YIQ9"/>
<dbReference type="EMBL" id="BART01007293">
    <property type="protein sequence ID" value="GAG55835.1"/>
    <property type="molecule type" value="Genomic_DNA"/>
</dbReference>